<name>A0A166VCR5_9AGAM</name>
<sequence length="588" mass="66485">MLPNESVTPELYPSKHKIERVVCGYQDSAPDGQVGDSEQARRQHDVEPFEGENMAREPKCFWLNLRSELVREAAFRIHLDRDRDYPISGSVAFHDAPSLVPLDWITQCTMRQISEARRQRALSLSERLEEIDNARLKLPAELDNLDAQEMAVLLERSILHNLDAPTSDIPDELLAMIFEADEDISLSQGFGSHVGVLASHVSHRWRKIALSTPRLWSRIRYVAGSTHMEEFHVYLSRSKMAPVDIYIDAYGHSALVTDLPHLVANHIGHCRWLCIENVERETLQQLLEYTSSQPAPILTFLKIQGHNGIHFSGPLFASAAPRLRVLDLQGLELNTIQIPWISVFKAVTHLRLDDIYITNSETYSSFRCILGTLKSLSHLELQPLEFPIPLPPQSPLELPNLQFLHVDSSACPQTLDIILHNIRASSLTSLSLIGWDINREDSLIQGSLLAQSHFPSLRHLIISGFMSKFCLLAEALPDIERLTCGPAGVFSHNKNFHTMLAEINSCATLAWPKLERIAVSRMYSHVVIDLALRNAFLNLQQAGRPLHKLMLPQEYISGTDTMALALLREVVEIEPFNDDWPTPFETLF</sequence>
<gene>
    <name evidence="1" type="ORF">FIBSPDRAFT_925079</name>
</gene>
<dbReference type="OrthoDB" id="3219769at2759"/>
<dbReference type="AlphaFoldDB" id="A0A166VCR5"/>
<dbReference type="SUPFAM" id="SSF52047">
    <property type="entry name" value="RNI-like"/>
    <property type="match status" value="1"/>
</dbReference>
<proteinExistence type="predicted"/>
<dbReference type="EMBL" id="KV417485">
    <property type="protein sequence ID" value="KZP32587.1"/>
    <property type="molecule type" value="Genomic_DNA"/>
</dbReference>
<evidence type="ECO:0000313" key="1">
    <source>
        <dbReference type="EMBL" id="KZP32587.1"/>
    </source>
</evidence>
<dbReference type="InterPro" id="IPR032675">
    <property type="entry name" value="LRR_dom_sf"/>
</dbReference>
<protein>
    <submittedName>
        <fullName evidence="1">Uncharacterized protein</fullName>
    </submittedName>
</protein>
<reference evidence="1 2" key="1">
    <citation type="journal article" date="2016" name="Mol. Biol. Evol.">
        <title>Comparative Genomics of Early-Diverging Mushroom-Forming Fungi Provides Insights into the Origins of Lignocellulose Decay Capabilities.</title>
        <authorList>
            <person name="Nagy L.G."/>
            <person name="Riley R."/>
            <person name="Tritt A."/>
            <person name="Adam C."/>
            <person name="Daum C."/>
            <person name="Floudas D."/>
            <person name="Sun H."/>
            <person name="Yadav J.S."/>
            <person name="Pangilinan J."/>
            <person name="Larsson K.H."/>
            <person name="Matsuura K."/>
            <person name="Barry K."/>
            <person name="Labutti K."/>
            <person name="Kuo R."/>
            <person name="Ohm R.A."/>
            <person name="Bhattacharya S.S."/>
            <person name="Shirouzu T."/>
            <person name="Yoshinaga Y."/>
            <person name="Martin F.M."/>
            <person name="Grigoriev I.V."/>
            <person name="Hibbett D.S."/>
        </authorList>
    </citation>
    <scope>NUCLEOTIDE SEQUENCE [LARGE SCALE GENOMIC DNA]</scope>
    <source>
        <strain evidence="1 2">CBS 109695</strain>
    </source>
</reference>
<keyword evidence="2" id="KW-1185">Reference proteome</keyword>
<organism evidence="1 2">
    <name type="scientific">Athelia psychrophila</name>
    <dbReference type="NCBI Taxonomy" id="1759441"/>
    <lineage>
        <taxon>Eukaryota</taxon>
        <taxon>Fungi</taxon>
        <taxon>Dikarya</taxon>
        <taxon>Basidiomycota</taxon>
        <taxon>Agaricomycotina</taxon>
        <taxon>Agaricomycetes</taxon>
        <taxon>Agaricomycetidae</taxon>
        <taxon>Atheliales</taxon>
        <taxon>Atheliaceae</taxon>
        <taxon>Athelia</taxon>
    </lineage>
</organism>
<accession>A0A166VCR5</accession>
<dbReference type="Gene3D" id="3.80.10.10">
    <property type="entry name" value="Ribonuclease Inhibitor"/>
    <property type="match status" value="1"/>
</dbReference>
<dbReference type="Proteomes" id="UP000076532">
    <property type="component" value="Unassembled WGS sequence"/>
</dbReference>
<evidence type="ECO:0000313" key="2">
    <source>
        <dbReference type="Proteomes" id="UP000076532"/>
    </source>
</evidence>